<feature type="region of interest" description="Disordered" evidence="1">
    <location>
        <begin position="182"/>
        <end position="203"/>
    </location>
</feature>
<feature type="region of interest" description="Disordered" evidence="1">
    <location>
        <begin position="142"/>
        <end position="169"/>
    </location>
</feature>
<protein>
    <recommendedName>
        <fullName evidence="4">Kelch repeat-containing protein</fullName>
    </recommendedName>
</protein>
<organism evidence="2 3">
    <name type="scientific">Reticulomyxa filosa</name>
    <dbReference type="NCBI Taxonomy" id="46433"/>
    <lineage>
        <taxon>Eukaryota</taxon>
        <taxon>Sar</taxon>
        <taxon>Rhizaria</taxon>
        <taxon>Retaria</taxon>
        <taxon>Foraminifera</taxon>
        <taxon>Monothalamids</taxon>
        <taxon>Reticulomyxidae</taxon>
        <taxon>Reticulomyxa</taxon>
    </lineage>
</organism>
<evidence type="ECO:0000313" key="2">
    <source>
        <dbReference type="EMBL" id="ETO15406.1"/>
    </source>
</evidence>
<proteinExistence type="predicted"/>
<gene>
    <name evidence="2" type="ORF">RFI_21955</name>
</gene>
<dbReference type="SUPFAM" id="SSF117281">
    <property type="entry name" value="Kelch motif"/>
    <property type="match status" value="1"/>
</dbReference>
<dbReference type="Gene3D" id="2.120.10.80">
    <property type="entry name" value="Kelch-type beta propeller"/>
    <property type="match status" value="1"/>
</dbReference>
<comment type="caution">
    <text evidence="2">The sequence shown here is derived from an EMBL/GenBank/DDBJ whole genome shotgun (WGS) entry which is preliminary data.</text>
</comment>
<dbReference type="Proteomes" id="UP000023152">
    <property type="component" value="Unassembled WGS sequence"/>
</dbReference>
<dbReference type="AlphaFoldDB" id="X6MP42"/>
<evidence type="ECO:0000256" key="1">
    <source>
        <dbReference type="SAM" id="MobiDB-lite"/>
    </source>
</evidence>
<reference evidence="2 3" key="1">
    <citation type="journal article" date="2013" name="Curr. Biol.">
        <title>The Genome of the Foraminiferan Reticulomyxa filosa.</title>
        <authorList>
            <person name="Glockner G."/>
            <person name="Hulsmann N."/>
            <person name="Schleicher M."/>
            <person name="Noegel A.A."/>
            <person name="Eichinger L."/>
            <person name="Gallinger C."/>
            <person name="Pawlowski J."/>
            <person name="Sierra R."/>
            <person name="Euteneuer U."/>
            <person name="Pillet L."/>
            <person name="Moustafa A."/>
            <person name="Platzer M."/>
            <person name="Groth M."/>
            <person name="Szafranski K."/>
            <person name="Schliwa M."/>
        </authorList>
    </citation>
    <scope>NUCLEOTIDE SEQUENCE [LARGE SCALE GENOMIC DNA]</scope>
</reference>
<dbReference type="OrthoDB" id="45365at2759"/>
<dbReference type="EMBL" id="ASPP01019161">
    <property type="protein sequence ID" value="ETO15406.1"/>
    <property type="molecule type" value="Genomic_DNA"/>
</dbReference>
<name>X6MP42_RETFI</name>
<evidence type="ECO:0000313" key="3">
    <source>
        <dbReference type="Proteomes" id="UP000023152"/>
    </source>
</evidence>
<dbReference type="InterPro" id="IPR015915">
    <property type="entry name" value="Kelch-typ_b-propeller"/>
</dbReference>
<evidence type="ECO:0008006" key="4">
    <source>
        <dbReference type="Google" id="ProtNLM"/>
    </source>
</evidence>
<accession>X6MP42</accession>
<sequence>MPINSVSHLLPLSPKYDTNASPKKMPTAMTPRVCESNERCTHLHYHRHLTPVIFRYGGDIAMSNDNLKLECIHGYTGDIVHCTDLPFTDTFDFGGCVTREGYRSTLVLCGGAQFAGLEMECKSFNTTYFYAPWMIQEYKKSKMEHNDKSNTQRKSITPHEKRLSGAAPIPKRLSLISNDKAAKDGATQPSPHHHPLLSRSSSYNSNHATRMSYRFPPDAAPLRVSGHERYSKSAVLKISAQSSNCSDSDRDRDNDAEEEQHFFYEQEFADDEWFKGPTMQQKRSGHGVVAWDEHIVFVAGGMCDSTRLSSVEYLRMDKFRNMDSLKRLDWTSCRSMKIAKSGVLMCHWKPRTSIVCVGNNSNVVEAYDPYKNVWRFLPPLSYQNYSNKSSLLWFDEGHTDVLLMTSWSQGQVATIEFLDERLRQWQVVDAKHAQVLNQKLFDPSNRGINHGFLRHLTSIV</sequence>
<keyword evidence="3" id="KW-1185">Reference proteome</keyword>